<sequence length="60" mass="6879">MFDSRATAHTVVDARYDPLVGEQRIEKTDSENTPPSSFRFDTPGWTETFTVEGLLNRMQE</sequence>
<dbReference type="KEGG" id="ssai:N0B31_15015"/>
<evidence type="ECO:0000313" key="1">
    <source>
        <dbReference type="EMBL" id="UWM53445.1"/>
    </source>
</evidence>
<name>A0A9E7U3N5_9EURY</name>
<gene>
    <name evidence="1" type="ORF">N0B31_15015</name>
</gene>
<dbReference type="AlphaFoldDB" id="A0A9E7U3N5"/>
<protein>
    <submittedName>
        <fullName evidence="1">Uncharacterized protein</fullName>
    </submittedName>
</protein>
<dbReference type="EMBL" id="CP104003">
    <property type="protein sequence ID" value="UWM53445.1"/>
    <property type="molecule type" value="Genomic_DNA"/>
</dbReference>
<accession>A0A9E7U3N5</accession>
<organism evidence="1 2">
    <name type="scientific">Salinirubellus salinus</name>
    <dbReference type="NCBI Taxonomy" id="1364945"/>
    <lineage>
        <taxon>Archaea</taxon>
        <taxon>Methanobacteriati</taxon>
        <taxon>Methanobacteriota</taxon>
        <taxon>Stenosarchaea group</taxon>
        <taxon>Halobacteria</taxon>
        <taxon>Halobacteriales</taxon>
        <taxon>Natronomonadaceae</taxon>
        <taxon>Salinirubellus</taxon>
    </lineage>
</organism>
<evidence type="ECO:0000313" key="2">
    <source>
        <dbReference type="Proteomes" id="UP001057580"/>
    </source>
</evidence>
<reference evidence="1" key="1">
    <citation type="submission" date="2022-09" db="EMBL/GenBank/DDBJ databases">
        <title>Diverse halophilic archaea isolated from saline environments.</title>
        <authorList>
            <person name="Cui H.-L."/>
        </authorList>
    </citation>
    <scope>NUCLEOTIDE SEQUENCE</scope>
    <source>
        <strain evidence="1">ZS-35-S2</strain>
    </source>
</reference>
<keyword evidence="2" id="KW-1185">Reference proteome</keyword>
<dbReference type="GeneID" id="74943759"/>
<proteinExistence type="predicted"/>
<dbReference type="RefSeq" id="WP_260592439.1">
    <property type="nucleotide sequence ID" value="NZ_CP104003.1"/>
</dbReference>
<dbReference type="Proteomes" id="UP001057580">
    <property type="component" value="Chromosome"/>
</dbReference>